<sequence>MAAIYEEPIENLRKARANFVSKRRRMASEMADPRSTSSHYAPLFSELQQAIVAIDQAIQDEEVLGPASHEAYALAGAQEDED</sequence>
<evidence type="ECO:0000313" key="1">
    <source>
        <dbReference type="EMBL" id="SER59816.1"/>
    </source>
</evidence>
<accession>A0A1H9QH13</accession>
<organism evidence="1 2">
    <name type="scientific">Faunimonas pinastri</name>
    <dbReference type="NCBI Taxonomy" id="1855383"/>
    <lineage>
        <taxon>Bacteria</taxon>
        <taxon>Pseudomonadati</taxon>
        <taxon>Pseudomonadota</taxon>
        <taxon>Alphaproteobacteria</taxon>
        <taxon>Hyphomicrobiales</taxon>
        <taxon>Afifellaceae</taxon>
        <taxon>Faunimonas</taxon>
    </lineage>
</organism>
<dbReference type="EMBL" id="FOFG01000029">
    <property type="protein sequence ID" value="SER59816.1"/>
    <property type="molecule type" value="Genomic_DNA"/>
</dbReference>
<reference evidence="1 2" key="1">
    <citation type="submission" date="2016-10" db="EMBL/GenBank/DDBJ databases">
        <authorList>
            <person name="de Groot N.N."/>
        </authorList>
    </citation>
    <scope>NUCLEOTIDE SEQUENCE [LARGE SCALE GENOMIC DNA]</scope>
    <source>
        <strain evidence="1 2">A52C2</strain>
    </source>
</reference>
<name>A0A1H9QH13_9HYPH</name>
<evidence type="ECO:0000313" key="2">
    <source>
        <dbReference type="Proteomes" id="UP000199647"/>
    </source>
</evidence>
<dbReference type="RefSeq" id="WP_092499942.1">
    <property type="nucleotide sequence ID" value="NZ_FOFG01000029.1"/>
</dbReference>
<gene>
    <name evidence="1" type="ORF">SAMN05216548_1291</name>
</gene>
<keyword evidence="2" id="KW-1185">Reference proteome</keyword>
<evidence type="ECO:0008006" key="3">
    <source>
        <dbReference type="Google" id="ProtNLM"/>
    </source>
</evidence>
<dbReference type="Proteomes" id="UP000199647">
    <property type="component" value="Unassembled WGS sequence"/>
</dbReference>
<dbReference type="AlphaFoldDB" id="A0A1H9QH13"/>
<protein>
    <recommendedName>
        <fullName evidence="3">Tubulin-specific chaperone A</fullName>
    </recommendedName>
</protein>
<proteinExistence type="predicted"/>